<protein>
    <submittedName>
        <fullName evidence="2">Uncharacterized protein</fullName>
    </submittedName>
</protein>
<evidence type="ECO:0000313" key="2">
    <source>
        <dbReference type="WBParaSite" id="PS1159_v2.g4058.t1"/>
    </source>
</evidence>
<reference evidence="2" key="1">
    <citation type="submission" date="2022-11" db="UniProtKB">
        <authorList>
            <consortium name="WormBaseParasite"/>
        </authorList>
    </citation>
    <scope>IDENTIFICATION</scope>
</reference>
<sequence length="116" mass="13686">MEVQNRINHDSQSMAQLINEVREIKDIMLIQSQLEAYQAKVLDLSQKVTEQSKAITRKDYEITLLKAEVDLLTQGIRNNEYVIGWMDNLDDNNTLKSEKRLARYKYRIFNFFKSIA</sequence>
<name>A0AC35GD40_9BILA</name>
<accession>A0AC35GD40</accession>
<evidence type="ECO:0000313" key="1">
    <source>
        <dbReference type="Proteomes" id="UP000887580"/>
    </source>
</evidence>
<dbReference type="Proteomes" id="UP000887580">
    <property type="component" value="Unplaced"/>
</dbReference>
<organism evidence="1 2">
    <name type="scientific">Panagrolaimus sp. PS1159</name>
    <dbReference type="NCBI Taxonomy" id="55785"/>
    <lineage>
        <taxon>Eukaryota</taxon>
        <taxon>Metazoa</taxon>
        <taxon>Ecdysozoa</taxon>
        <taxon>Nematoda</taxon>
        <taxon>Chromadorea</taxon>
        <taxon>Rhabditida</taxon>
        <taxon>Tylenchina</taxon>
        <taxon>Panagrolaimomorpha</taxon>
        <taxon>Panagrolaimoidea</taxon>
        <taxon>Panagrolaimidae</taxon>
        <taxon>Panagrolaimus</taxon>
    </lineage>
</organism>
<dbReference type="WBParaSite" id="PS1159_v2.g4058.t1">
    <property type="protein sequence ID" value="PS1159_v2.g4058.t1"/>
    <property type="gene ID" value="PS1159_v2.g4058"/>
</dbReference>
<proteinExistence type="predicted"/>